<sequence>MLLNMLLKIGNSTSLQSNYFGQPLSTITFTYLTHELLTIWAAAPQPKPLPAFSCHYPWLLSSLSTRFTVSAPYYPSPGPGLLWADWLNVSIRQHHTNGATQLGRQRERHELCHAAALLNPGLLAKTVAGTPALLMPLHYWPSQLSPRPAASYVYPNTICQVTKSSQLCMAGTPTRRFCDLAGTAVQQPSQDPYARNMLAKTPLSQAFSNSTQEGPEGNLSPAAPDQLPHEMPTLVPTAGVTGRGGAAAWPAAGAAAAGAAAVAAVACVPGAAAAAAAVEGPSAEGAVGGAVAEPVERSEFGGRAAA</sequence>
<evidence type="ECO:0000313" key="2">
    <source>
        <dbReference type="EMBL" id="GFH23145.1"/>
    </source>
</evidence>
<keyword evidence="3" id="KW-1185">Reference proteome</keyword>
<evidence type="ECO:0000313" key="3">
    <source>
        <dbReference type="Proteomes" id="UP000485058"/>
    </source>
</evidence>
<dbReference type="AlphaFoldDB" id="A0A699ZM82"/>
<feature type="non-terminal residue" evidence="2">
    <location>
        <position position="306"/>
    </location>
</feature>
<accession>A0A699ZM82</accession>
<proteinExistence type="predicted"/>
<feature type="region of interest" description="Disordered" evidence="1">
    <location>
        <begin position="207"/>
        <end position="231"/>
    </location>
</feature>
<evidence type="ECO:0000256" key="1">
    <source>
        <dbReference type="SAM" id="MobiDB-lite"/>
    </source>
</evidence>
<name>A0A699ZM82_HAELA</name>
<organism evidence="2 3">
    <name type="scientific">Haematococcus lacustris</name>
    <name type="common">Green alga</name>
    <name type="synonym">Haematococcus pluvialis</name>
    <dbReference type="NCBI Taxonomy" id="44745"/>
    <lineage>
        <taxon>Eukaryota</taxon>
        <taxon>Viridiplantae</taxon>
        <taxon>Chlorophyta</taxon>
        <taxon>core chlorophytes</taxon>
        <taxon>Chlorophyceae</taxon>
        <taxon>CS clade</taxon>
        <taxon>Chlamydomonadales</taxon>
        <taxon>Haematococcaceae</taxon>
        <taxon>Haematococcus</taxon>
    </lineage>
</organism>
<protein>
    <submittedName>
        <fullName evidence="2">Uncharacterized protein</fullName>
    </submittedName>
</protein>
<gene>
    <name evidence="2" type="ORF">HaLaN_20712</name>
</gene>
<reference evidence="2 3" key="1">
    <citation type="submission" date="2020-02" db="EMBL/GenBank/DDBJ databases">
        <title>Draft genome sequence of Haematococcus lacustris strain NIES-144.</title>
        <authorList>
            <person name="Morimoto D."/>
            <person name="Nakagawa S."/>
            <person name="Yoshida T."/>
            <person name="Sawayama S."/>
        </authorList>
    </citation>
    <scope>NUCLEOTIDE SEQUENCE [LARGE SCALE GENOMIC DNA]</scope>
    <source>
        <strain evidence="2 3">NIES-144</strain>
    </source>
</reference>
<comment type="caution">
    <text evidence="2">The sequence shown here is derived from an EMBL/GenBank/DDBJ whole genome shotgun (WGS) entry which is preliminary data.</text>
</comment>
<dbReference type="EMBL" id="BLLF01002202">
    <property type="protein sequence ID" value="GFH23145.1"/>
    <property type="molecule type" value="Genomic_DNA"/>
</dbReference>
<dbReference type="Proteomes" id="UP000485058">
    <property type="component" value="Unassembled WGS sequence"/>
</dbReference>